<keyword evidence="8" id="KW-1185">Reference proteome</keyword>
<dbReference type="EC" id="3.1.1.-" evidence="5"/>
<evidence type="ECO:0000256" key="4">
    <source>
        <dbReference type="ARBA" id="ARBA00023180"/>
    </source>
</evidence>
<protein>
    <recommendedName>
        <fullName evidence="5">Carboxylic ester hydrolase</fullName>
        <ecNumber evidence="5">3.1.1.-</ecNumber>
    </recommendedName>
</protein>
<sequence>MDSMPPPGSSADGVAVASDSKDSQPRGGTSGTSLRHCLQNDVPARLGTRLMWATVVVVAALFFGASQTADDECTGPTVSTRLGQVCGRTAVSKTSVTYQSFQGIPYAKPPVGDLRFKDPQPAEPWTGVLRALHPGAQCLQSGQGGVVESLSPTLRQALLLVRALPSFLSMLTSGNRQSEDCLFLNVYTRQVQPASPRPVMVWIHGGGFHLGNGGPGLYGPDYLMDTEDGDDVVLVTMNYRLGPLGFLSVPDGGAPGNAGLKDQNAALRWVRDNIAAFGGNPNRVTIFGESAGGTSVQMHLLSPMSRGLFHGAISQSGSAFNPRSSTTEGRENAYRLARLVGIDSVDDAELVKRLQQVPAHVLAAKSESVLTAEERSRGLAVHPFVPSPEATTSAAFLPGMPHELLARGDIAKVPYIVGINSLEAGFMLNRPRDFSVLQLDKETENLVPSDLGLQFGSPEHQEVAARMRREYFGDNVMPSDEQLAQFYSDLFVSWVVHRTVNVFSRADSPALYVYHFSHDGGLSFSQRLLDKKLPGVIHGDELGYLFTQDLLPSGRESELDTLVRRRMVKLWTNFAKTGTPNGGHSALLNTEWLPANNQSGLYLDIGADLAMKQGSLSPHMGFWDSLYTTRQGGRRPEAGV</sequence>
<proteinExistence type="inferred from homology"/>
<dbReference type="InterPro" id="IPR019819">
    <property type="entry name" value="Carboxylesterase_B_CS"/>
</dbReference>
<evidence type="ECO:0000256" key="1">
    <source>
        <dbReference type="ARBA" id="ARBA00005964"/>
    </source>
</evidence>
<feature type="domain" description="Carboxylesterase type B" evidence="7">
    <location>
        <begin position="76"/>
        <end position="623"/>
    </location>
</feature>
<dbReference type="InterPro" id="IPR029058">
    <property type="entry name" value="AB_hydrolase_fold"/>
</dbReference>
<reference evidence="9" key="1">
    <citation type="submission" date="2025-08" db="UniProtKB">
        <authorList>
            <consortium name="RefSeq"/>
        </authorList>
    </citation>
    <scope>IDENTIFICATION</scope>
    <source>
        <tissue evidence="9">Total insect</tissue>
    </source>
</reference>
<dbReference type="InterPro" id="IPR002018">
    <property type="entry name" value="CarbesteraseB"/>
</dbReference>
<dbReference type="AlphaFoldDB" id="A0A6P8ZXJ9"/>
<dbReference type="Proteomes" id="UP000515158">
    <property type="component" value="Unplaced"/>
</dbReference>
<dbReference type="Gene3D" id="3.40.50.1820">
    <property type="entry name" value="alpha/beta hydrolase"/>
    <property type="match status" value="1"/>
</dbReference>
<dbReference type="GO" id="GO:0052689">
    <property type="term" value="F:carboxylic ester hydrolase activity"/>
    <property type="evidence" value="ECO:0007669"/>
    <property type="project" value="UniProtKB-KW"/>
</dbReference>
<evidence type="ECO:0000256" key="2">
    <source>
        <dbReference type="ARBA" id="ARBA00022487"/>
    </source>
</evidence>
<evidence type="ECO:0000313" key="9">
    <source>
        <dbReference type="RefSeq" id="XP_034249551.1"/>
    </source>
</evidence>
<dbReference type="OrthoDB" id="19653at2759"/>
<dbReference type="PROSITE" id="PS00122">
    <property type="entry name" value="CARBOXYLESTERASE_B_1"/>
    <property type="match status" value="1"/>
</dbReference>
<dbReference type="InterPro" id="IPR050309">
    <property type="entry name" value="Type-B_Carboxylest/Lipase"/>
</dbReference>
<dbReference type="InParanoid" id="A0A6P8ZXJ9"/>
<comment type="similarity">
    <text evidence="1 5">Belongs to the type-B carboxylesterase/lipase family.</text>
</comment>
<feature type="compositionally biased region" description="Low complexity" evidence="6">
    <location>
        <begin position="9"/>
        <end position="18"/>
    </location>
</feature>
<dbReference type="PROSITE" id="PS00941">
    <property type="entry name" value="CARBOXYLESTERASE_B_2"/>
    <property type="match status" value="1"/>
</dbReference>
<evidence type="ECO:0000256" key="6">
    <source>
        <dbReference type="SAM" id="MobiDB-lite"/>
    </source>
</evidence>
<evidence type="ECO:0000256" key="5">
    <source>
        <dbReference type="RuleBase" id="RU361235"/>
    </source>
</evidence>
<accession>A0A6P8ZXJ9</accession>
<dbReference type="KEGG" id="tpal:117650316"/>
<dbReference type="RefSeq" id="XP_034249551.1">
    <property type="nucleotide sequence ID" value="XM_034393660.1"/>
</dbReference>
<keyword evidence="2" id="KW-0719">Serine esterase</keyword>
<dbReference type="InterPro" id="IPR019826">
    <property type="entry name" value="Carboxylesterase_B_AS"/>
</dbReference>
<name>A0A6P8ZXJ9_THRPL</name>
<evidence type="ECO:0000256" key="3">
    <source>
        <dbReference type="ARBA" id="ARBA00022801"/>
    </source>
</evidence>
<evidence type="ECO:0000259" key="7">
    <source>
        <dbReference type="Pfam" id="PF00135"/>
    </source>
</evidence>
<evidence type="ECO:0000313" key="8">
    <source>
        <dbReference type="Proteomes" id="UP000515158"/>
    </source>
</evidence>
<gene>
    <name evidence="9" type="primary">LOC117650316</name>
</gene>
<dbReference type="PANTHER" id="PTHR11559">
    <property type="entry name" value="CARBOXYLESTERASE"/>
    <property type="match status" value="1"/>
</dbReference>
<organism evidence="9">
    <name type="scientific">Thrips palmi</name>
    <name type="common">Melon thrips</name>
    <dbReference type="NCBI Taxonomy" id="161013"/>
    <lineage>
        <taxon>Eukaryota</taxon>
        <taxon>Metazoa</taxon>
        <taxon>Ecdysozoa</taxon>
        <taxon>Arthropoda</taxon>
        <taxon>Hexapoda</taxon>
        <taxon>Insecta</taxon>
        <taxon>Pterygota</taxon>
        <taxon>Neoptera</taxon>
        <taxon>Paraneoptera</taxon>
        <taxon>Thysanoptera</taxon>
        <taxon>Terebrantia</taxon>
        <taxon>Thripoidea</taxon>
        <taxon>Thripidae</taxon>
        <taxon>Thrips</taxon>
    </lineage>
</organism>
<keyword evidence="3 5" id="KW-0378">Hydrolase</keyword>
<dbReference type="GeneID" id="117650316"/>
<keyword evidence="4" id="KW-0325">Glycoprotein</keyword>
<dbReference type="Pfam" id="PF00135">
    <property type="entry name" value="COesterase"/>
    <property type="match status" value="1"/>
</dbReference>
<feature type="region of interest" description="Disordered" evidence="6">
    <location>
        <begin position="1"/>
        <end position="35"/>
    </location>
</feature>
<dbReference type="SUPFAM" id="SSF53474">
    <property type="entry name" value="alpha/beta-Hydrolases"/>
    <property type="match status" value="1"/>
</dbReference>